<sequence length="247" mass="25914">MRRALTLAAPRLTLAMRRMSTASTIAHAKHCLRTADAVCFDFDSTLIGEEGIDVLAEHCGAGPAVAAWTTKAMDGGVKFEDAIAARLDLIKPSKDDVAECLRRHPPPVTPGAAELCAALAERGTAVYVVSGGFRAMIEATALEAFGVPKERIFANTILWDANGEYSGFDASEPTSRDGGKPAVIAKLKKEGAQTIVMVGDGATDAQAKPPADAFIGFGGVVARDAVVAKADWFVEDFHDVVAALAED</sequence>
<dbReference type="GO" id="GO:0000287">
    <property type="term" value="F:magnesium ion binding"/>
    <property type="evidence" value="ECO:0007669"/>
    <property type="project" value="TreeGrafter"/>
</dbReference>
<dbReference type="FunFam" id="1.10.150.210:FF:000003">
    <property type="entry name" value="Phosphoserine phosphatase SerB"/>
    <property type="match status" value="1"/>
</dbReference>
<name>A0A7S4EC23_9STRA</name>
<keyword evidence="7" id="KW-0378">Hydrolase</keyword>
<evidence type="ECO:0000256" key="9">
    <source>
        <dbReference type="ARBA" id="ARBA00023299"/>
    </source>
</evidence>
<keyword evidence="14" id="KW-1185">Reference proteome</keyword>
<dbReference type="NCBIfam" id="TIGR00338">
    <property type="entry name" value="serB"/>
    <property type="match status" value="1"/>
</dbReference>
<dbReference type="EMBL" id="CAKKNE010000006">
    <property type="protein sequence ID" value="CAH0378715.1"/>
    <property type="molecule type" value="Genomic_DNA"/>
</dbReference>
<evidence type="ECO:0000256" key="8">
    <source>
        <dbReference type="ARBA" id="ARBA00022842"/>
    </source>
</evidence>
<dbReference type="EC" id="3.1.3.3" evidence="4"/>
<evidence type="ECO:0000313" key="12">
    <source>
        <dbReference type="EMBL" id="CAE0702705.1"/>
    </source>
</evidence>
<dbReference type="GO" id="GO:0036424">
    <property type="term" value="F:L-phosphoserine phosphatase activity"/>
    <property type="evidence" value="ECO:0007669"/>
    <property type="project" value="InterPro"/>
</dbReference>
<dbReference type="InterPro" id="IPR036412">
    <property type="entry name" value="HAD-like_sf"/>
</dbReference>
<dbReference type="UniPathway" id="UPA00135">
    <property type="reaction ID" value="UER00198"/>
</dbReference>
<keyword evidence="9" id="KW-0718">Serine biosynthesis</keyword>
<dbReference type="Pfam" id="PF00702">
    <property type="entry name" value="Hydrolase"/>
    <property type="match status" value="1"/>
</dbReference>
<dbReference type="NCBIfam" id="TIGR01488">
    <property type="entry name" value="HAD-SF-IB"/>
    <property type="match status" value="1"/>
</dbReference>
<keyword evidence="5" id="KW-0028">Amino-acid biosynthesis</keyword>
<reference evidence="13" key="2">
    <citation type="submission" date="2021-11" db="EMBL/GenBank/DDBJ databases">
        <authorList>
            <consortium name="Genoscope - CEA"/>
            <person name="William W."/>
        </authorList>
    </citation>
    <scope>NUCLEOTIDE SEQUENCE</scope>
</reference>
<dbReference type="Gene3D" id="3.40.50.1000">
    <property type="entry name" value="HAD superfamily/HAD-like"/>
    <property type="match status" value="1"/>
</dbReference>
<evidence type="ECO:0000313" key="14">
    <source>
        <dbReference type="Proteomes" id="UP000789595"/>
    </source>
</evidence>
<dbReference type="PANTHER" id="PTHR43344:SF2">
    <property type="entry name" value="PHOSPHOSERINE PHOSPHATASE"/>
    <property type="match status" value="1"/>
</dbReference>
<feature type="active site" description="Nucleophile" evidence="11">
    <location>
        <position position="41"/>
    </location>
</feature>
<dbReference type="Proteomes" id="UP000789595">
    <property type="component" value="Unassembled WGS sequence"/>
</dbReference>
<organism evidence="12">
    <name type="scientific">Pelagomonas calceolata</name>
    <dbReference type="NCBI Taxonomy" id="35677"/>
    <lineage>
        <taxon>Eukaryota</taxon>
        <taxon>Sar</taxon>
        <taxon>Stramenopiles</taxon>
        <taxon>Ochrophyta</taxon>
        <taxon>Pelagophyceae</taxon>
        <taxon>Pelagomonadales</taxon>
        <taxon>Pelagomonadaceae</taxon>
        <taxon>Pelagomonas</taxon>
    </lineage>
</organism>
<dbReference type="InterPro" id="IPR050582">
    <property type="entry name" value="HAD-like_SerB"/>
</dbReference>
<proteinExistence type="inferred from homology"/>
<comment type="pathway">
    <text evidence="2">Amino-acid biosynthesis; L-serine biosynthesis; L-serine from 3-phospho-D-glycerate: step 3/3.</text>
</comment>
<evidence type="ECO:0000256" key="11">
    <source>
        <dbReference type="PIRSR" id="PIRSR604469-1"/>
    </source>
</evidence>
<evidence type="ECO:0000313" key="13">
    <source>
        <dbReference type="EMBL" id="CAH0378715.1"/>
    </source>
</evidence>
<reference evidence="12" key="1">
    <citation type="submission" date="2021-01" db="EMBL/GenBank/DDBJ databases">
        <authorList>
            <person name="Corre E."/>
            <person name="Pelletier E."/>
            <person name="Niang G."/>
            <person name="Scheremetjew M."/>
            <person name="Finn R."/>
            <person name="Kale V."/>
            <person name="Holt S."/>
            <person name="Cochrane G."/>
            <person name="Meng A."/>
            <person name="Brown T."/>
            <person name="Cohen L."/>
        </authorList>
    </citation>
    <scope>NUCLEOTIDE SEQUENCE</scope>
    <source>
        <strain evidence="12">CCMP1756</strain>
    </source>
</reference>
<keyword evidence="8" id="KW-0460">Magnesium</keyword>
<keyword evidence="6" id="KW-0479">Metal-binding</keyword>
<dbReference type="OrthoDB" id="27226at2759"/>
<protein>
    <recommendedName>
        <fullName evidence="4">phosphoserine phosphatase</fullName>
        <ecNumber evidence="4">3.1.3.3</ecNumber>
    </recommendedName>
    <alternativeName>
        <fullName evidence="10">O-phosphoserine phosphohydrolase</fullName>
    </alternativeName>
</protein>
<dbReference type="Gene3D" id="1.10.150.210">
    <property type="entry name" value="Phosphoserine phosphatase, domain 2"/>
    <property type="match status" value="1"/>
</dbReference>
<evidence type="ECO:0000256" key="2">
    <source>
        <dbReference type="ARBA" id="ARBA00005135"/>
    </source>
</evidence>
<accession>A0A7S4EC23</accession>
<dbReference type="SUPFAM" id="SSF56784">
    <property type="entry name" value="HAD-like"/>
    <property type="match status" value="1"/>
</dbReference>
<dbReference type="InterPro" id="IPR023214">
    <property type="entry name" value="HAD_sf"/>
</dbReference>
<comment type="similarity">
    <text evidence="3">Belongs to the HAD-like hydrolase superfamily. SerB family.</text>
</comment>
<dbReference type="CDD" id="cd04309">
    <property type="entry name" value="HAD_PSP_eu"/>
    <property type="match status" value="1"/>
</dbReference>
<evidence type="ECO:0000256" key="6">
    <source>
        <dbReference type="ARBA" id="ARBA00022723"/>
    </source>
</evidence>
<dbReference type="InterPro" id="IPR004469">
    <property type="entry name" value="PSP"/>
</dbReference>
<evidence type="ECO:0000256" key="4">
    <source>
        <dbReference type="ARBA" id="ARBA00012640"/>
    </source>
</evidence>
<evidence type="ECO:0000256" key="10">
    <source>
        <dbReference type="ARBA" id="ARBA00031693"/>
    </source>
</evidence>
<evidence type="ECO:0000256" key="1">
    <source>
        <dbReference type="ARBA" id="ARBA00001946"/>
    </source>
</evidence>
<dbReference type="GO" id="GO:0005737">
    <property type="term" value="C:cytoplasm"/>
    <property type="evidence" value="ECO:0007669"/>
    <property type="project" value="TreeGrafter"/>
</dbReference>
<dbReference type="EMBL" id="HBIW01021047">
    <property type="protein sequence ID" value="CAE0702705.1"/>
    <property type="molecule type" value="Transcribed_RNA"/>
</dbReference>
<dbReference type="AlphaFoldDB" id="A0A7S4EC23"/>
<feature type="active site" description="Proton donor" evidence="11">
    <location>
        <position position="43"/>
    </location>
</feature>
<dbReference type="PANTHER" id="PTHR43344">
    <property type="entry name" value="PHOSPHOSERINE PHOSPHATASE"/>
    <property type="match status" value="1"/>
</dbReference>
<evidence type="ECO:0000256" key="7">
    <source>
        <dbReference type="ARBA" id="ARBA00022801"/>
    </source>
</evidence>
<dbReference type="GO" id="GO:0006564">
    <property type="term" value="P:L-serine biosynthetic process"/>
    <property type="evidence" value="ECO:0007669"/>
    <property type="project" value="UniProtKB-KW"/>
</dbReference>
<evidence type="ECO:0000256" key="3">
    <source>
        <dbReference type="ARBA" id="ARBA00009184"/>
    </source>
</evidence>
<comment type="cofactor">
    <cofactor evidence="1">
        <name>Mg(2+)</name>
        <dbReference type="ChEBI" id="CHEBI:18420"/>
    </cofactor>
</comment>
<gene>
    <name evidence="12" type="ORF">PCAL00307_LOCUS18150</name>
    <name evidence="13" type="ORF">PECAL_6P03100</name>
</gene>
<evidence type="ECO:0000256" key="5">
    <source>
        <dbReference type="ARBA" id="ARBA00022605"/>
    </source>
</evidence>